<evidence type="ECO:0000313" key="3">
    <source>
        <dbReference type="Proteomes" id="UP000051952"/>
    </source>
</evidence>
<gene>
    <name evidence="2" type="ORF">BSAL_30585</name>
</gene>
<keyword evidence="3" id="KW-1185">Reference proteome</keyword>
<dbReference type="VEuPathDB" id="TriTrypDB:BSAL_30585"/>
<keyword evidence="1" id="KW-0472">Membrane</keyword>
<keyword evidence="1" id="KW-1133">Transmembrane helix</keyword>
<protein>
    <submittedName>
        <fullName evidence="2">GPI-anchored surface protein, putative</fullName>
    </submittedName>
</protein>
<feature type="non-terminal residue" evidence="2">
    <location>
        <position position="443"/>
    </location>
</feature>
<name>A0A0S4JMN9_BODSA</name>
<sequence length="443" mass="49162">MSQPTSMSSWKENVKLSISLPTALIITEGGNDPQTRHPSLAPLASPIAVHQHRKAQRAPKHRVPLLVCFMIQLLVVMGGFAGMCAMFIVQNRIQLDQNVDSIVRAKLHAGSVALRQPLIEHIYRAEQLKMHIISGGWQMTDYPNSSAFNYTAEFDYFPTMRMPILETNALRWTYQTLDTGRYYPNISTPTKVVHESGCGVDYCYYRIDDEIWYSYYGQDAATQGVVPSGVKSSDYQPFQSGGIPYNFSTIEYVVDDYIKSGLAPREYYRYGSLWNKVYLFTDEIVVGSNLLASVVMCLEFSNITNHCINAVGADINMAYLTTLTSQLQTDESSVSVVDLRTMFMLATTYASPDNTNTSLSAANKTTPNNATLNASAKEDFTWLAVDKSFPRLRTSVAQYLALCPAFVFTNTSGTFTPSDACATQVVTIGDSIVGFSRVVPFSS</sequence>
<dbReference type="Proteomes" id="UP000051952">
    <property type="component" value="Unassembled WGS sequence"/>
</dbReference>
<dbReference type="AlphaFoldDB" id="A0A0S4JMN9"/>
<evidence type="ECO:0000313" key="2">
    <source>
        <dbReference type="EMBL" id="CUG91177.1"/>
    </source>
</evidence>
<evidence type="ECO:0000256" key="1">
    <source>
        <dbReference type="SAM" id="Phobius"/>
    </source>
</evidence>
<reference evidence="3" key="1">
    <citation type="submission" date="2015-09" db="EMBL/GenBank/DDBJ databases">
        <authorList>
            <consortium name="Pathogen Informatics"/>
        </authorList>
    </citation>
    <scope>NUCLEOTIDE SEQUENCE [LARGE SCALE GENOMIC DNA]</scope>
    <source>
        <strain evidence="3">Lake Konstanz</strain>
    </source>
</reference>
<dbReference type="EMBL" id="CYKH01001896">
    <property type="protein sequence ID" value="CUG91177.1"/>
    <property type="molecule type" value="Genomic_DNA"/>
</dbReference>
<keyword evidence="1" id="KW-0812">Transmembrane</keyword>
<organism evidence="2 3">
    <name type="scientific">Bodo saltans</name>
    <name type="common">Flagellated protozoan</name>
    <dbReference type="NCBI Taxonomy" id="75058"/>
    <lineage>
        <taxon>Eukaryota</taxon>
        <taxon>Discoba</taxon>
        <taxon>Euglenozoa</taxon>
        <taxon>Kinetoplastea</taxon>
        <taxon>Metakinetoplastina</taxon>
        <taxon>Eubodonida</taxon>
        <taxon>Bodonidae</taxon>
        <taxon>Bodo</taxon>
    </lineage>
</organism>
<feature type="transmembrane region" description="Helical" evidence="1">
    <location>
        <begin position="63"/>
        <end position="89"/>
    </location>
</feature>
<proteinExistence type="predicted"/>
<accession>A0A0S4JMN9</accession>